<dbReference type="Proteomes" id="UP001163203">
    <property type="component" value="Chromosome"/>
</dbReference>
<feature type="region of interest" description="Disordered" evidence="1">
    <location>
        <begin position="349"/>
        <end position="370"/>
    </location>
</feature>
<reference evidence="2" key="1">
    <citation type="submission" date="2022-11" db="EMBL/GenBank/DDBJ databases">
        <authorList>
            <person name="Mo P."/>
        </authorList>
    </citation>
    <scope>NUCLEOTIDE SEQUENCE</scope>
    <source>
        <strain evidence="2">HUAS 11-8</strain>
    </source>
</reference>
<keyword evidence="3" id="KW-1185">Reference proteome</keyword>
<accession>A0ABY7BBM0</accession>
<organism evidence="2 3">
    <name type="scientific">Amycolatopsis cynarae</name>
    <dbReference type="NCBI Taxonomy" id="2995223"/>
    <lineage>
        <taxon>Bacteria</taxon>
        <taxon>Bacillati</taxon>
        <taxon>Actinomycetota</taxon>
        <taxon>Actinomycetes</taxon>
        <taxon>Pseudonocardiales</taxon>
        <taxon>Pseudonocardiaceae</taxon>
        <taxon>Amycolatopsis</taxon>
    </lineage>
</organism>
<evidence type="ECO:0000313" key="2">
    <source>
        <dbReference type="EMBL" id="WAL68632.1"/>
    </source>
</evidence>
<proteinExistence type="predicted"/>
<evidence type="ECO:0000313" key="3">
    <source>
        <dbReference type="Proteomes" id="UP001163203"/>
    </source>
</evidence>
<dbReference type="RefSeq" id="WP_268758725.1">
    <property type="nucleotide sequence ID" value="NZ_CP113836.1"/>
</dbReference>
<sequence length="370" mass="40651">MGGALDQLTGRLLIQCRSAHALTAAEIATAHRAGLVVTGGKPEQAVGLLRGRGFAGPILCDADRYSGKKRVTAGCGIRPAWCGRQRELGLIPVTDSGYLDKQNWPGLRTILRAAARQPPPVIAMLPVAARWFDTDAIRDAFIEEINKYQVPVAVAIERQGDPFGAQYVARGFLRLVREAAVPVLLLRSDVSALGALCHGAHAAAIGTVSTLRHIHPISRWWPADPGVSAFVTPLLSYHKLDRIEEVVEKTPDLAQLWPCACPVCADSTPVRLRESENPQEPAYRHSLHAQLRLRAELFGRARTREALVSTWHEHCSHALAVHKQVAEVIPGWREPEGLKSWLAVTEDPLARRREIPPQPQTKDPRLTDTQ</sequence>
<protein>
    <recommendedName>
        <fullName evidence="4">tRNA-guanine(15) transglycosylase-like domain-containing protein</fullName>
    </recommendedName>
</protein>
<evidence type="ECO:0000256" key="1">
    <source>
        <dbReference type="SAM" id="MobiDB-lite"/>
    </source>
</evidence>
<dbReference type="EMBL" id="CP113836">
    <property type="protein sequence ID" value="WAL68632.1"/>
    <property type="molecule type" value="Genomic_DNA"/>
</dbReference>
<evidence type="ECO:0008006" key="4">
    <source>
        <dbReference type="Google" id="ProtNLM"/>
    </source>
</evidence>
<name>A0ABY7BBM0_9PSEU</name>
<gene>
    <name evidence="2" type="ORF">ORV05_12920</name>
</gene>